<dbReference type="Pfam" id="PF00059">
    <property type="entry name" value="Lectin_C"/>
    <property type="match status" value="1"/>
</dbReference>
<organism evidence="3 4">
    <name type="scientific">Patella caerulea</name>
    <name type="common">Rayed Mediterranean limpet</name>
    <dbReference type="NCBI Taxonomy" id="87958"/>
    <lineage>
        <taxon>Eukaryota</taxon>
        <taxon>Metazoa</taxon>
        <taxon>Spiralia</taxon>
        <taxon>Lophotrochozoa</taxon>
        <taxon>Mollusca</taxon>
        <taxon>Gastropoda</taxon>
        <taxon>Patellogastropoda</taxon>
        <taxon>Patelloidea</taxon>
        <taxon>Patellidae</taxon>
        <taxon>Patella</taxon>
    </lineage>
</organism>
<dbReference type="CDD" id="cd00037">
    <property type="entry name" value="CLECT"/>
    <property type="match status" value="1"/>
</dbReference>
<accession>A0AAN8K9S1</accession>
<keyword evidence="4" id="KW-1185">Reference proteome</keyword>
<feature type="signal peptide" evidence="1">
    <location>
        <begin position="1"/>
        <end position="16"/>
    </location>
</feature>
<sequence>MFLLLFFSCLILSTYGQCPNGYHQHEQSCYAVVTFRANWFDAETMCQAAGSHLASIETDAERLYLNQYINFLQGTSYKHYFIGAFNYIDGTYQWTRNQAGLGQIPWNAGEPSNNGGEHCLAMEQDSHSLFADISCYSVQAFVCEIQLNSTT</sequence>
<evidence type="ECO:0000259" key="2">
    <source>
        <dbReference type="PROSITE" id="PS50041"/>
    </source>
</evidence>
<dbReference type="InterPro" id="IPR016187">
    <property type="entry name" value="CTDL_fold"/>
</dbReference>
<dbReference type="Proteomes" id="UP001347796">
    <property type="component" value="Unassembled WGS sequence"/>
</dbReference>
<dbReference type="InterPro" id="IPR050111">
    <property type="entry name" value="C-type_lectin/snaclec_domain"/>
</dbReference>
<evidence type="ECO:0000313" key="3">
    <source>
        <dbReference type="EMBL" id="KAK6187249.1"/>
    </source>
</evidence>
<dbReference type="PANTHER" id="PTHR22803">
    <property type="entry name" value="MANNOSE, PHOSPHOLIPASE, LECTIN RECEPTOR RELATED"/>
    <property type="match status" value="1"/>
</dbReference>
<evidence type="ECO:0000256" key="1">
    <source>
        <dbReference type="SAM" id="SignalP"/>
    </source>
</evidence>
<feature type="domain" description="C-type lectin" evidence="2">
    <location>
        <begin position="25"/>
        <end position="144"/>
    </location>
</feature>
<name>A0AAN8K9S1_PATCE</name>
<dbReference type="SMART" id="SM00034">
    <property type="entry name" value="CLECT"/>
    <property type="match status" value="1"/>
</dbReference>
<reference evidence="3 4" key="1">
    <citation type="submission" date="2024-01" db="EMBL/GenBank/DDBJ databases">
        <title>The genome of the rayed Mediterranean limpet Patella caerulea (Linnaeus, 1758).</title>
        <authorList>
            <person name="Anh-Thu Weber A."/>
            <person name="Halstead-Nussloch G."/>
        </authorList>
    </citation>
    <scope>NUCLEOTIDE SEQUENCE [LARGE SCALE GENOMIC DNA]</scope>
    <source>
        <strain evidence="3">AATW-2023a</strain>
        <tissue evidence="3">Whole specimen</tissue>
    </source>
</reference>
<dbReference type="PROSITE" id="PS50041">
    <property type="entry name" value="C_TYPE_LECTIN_2"/>
    <property type="match status" value="1"/>
</dbReference>
<dbReference type="Gene3D" id="3.10.100.10">
    <property type="entry name" value="Mannose-Binding Protein A, subunit A"/>
    <property type="match status" value="1"/>
</dbReference>
<dbReference type="SUPFAM" id="SSF56436">
    <property type="entry name" value="C-type lectin-like"/>
    <property type="match status" value="1"/>
</dbReference>
<gene>
    <name evidence="3" type="ORF">SNE40_005316</name>
</gene>
<proteinExistence type="predicted"/>
<comment type="caution">
    <text evidence="3">The sequence shown here is derived from an EMBL/GenBank/DDBJ whole genome shotgun (WGS) entry which is preliminary data.</text>
</comment>
<keyword evidence="1" id="KW-0732">Signal</keyword>
<dbReference type="InterPro" id="IPR016186">
    <property type="entry name" value="C-type_lectin-like/link_sf"/>
</dbReference>
<dbReference type="AlphaFoldDB" id="A0AAN8K9S1"/>
<feature type="chain" id="PRO_5043052240" description="C-type lectin domain-containing protein" evidence="1">
    <location>
        <begin position="17"/>
        <end position="151"/>
    </location>
</feature>
<dbReference type="EMBL" id="JAZGQO010000004">
    <property type="protein sequence ID" value="KAK6187249.1"/>
    <property type="molecule type" value="Genomic_DNA"/>
</dbReference>
<protein>
    <recommendedName>
        <fullName evidence="2">C-type lectin domain-containing protein</fullName>
    </recommendedName>
</protein>
<evidence type="ECO:0000313" key="4">
    <source>
        <dbReference type="Proteomes" id="UP001347796"/>
    </source>
</evidence>
<dbReference type="InterPro" id="IPR001304">
    <property type="entry name" value="C-type_lectin-like"/>
</dbReference>